<protein>
    <submittedName>
        <fullName evidence="2">Uncharacterized protein</fullName>
    </submittedName>
</protein>
<evidence type="ECO:0000313" key="3">
    <source>
        <dbReference type="Proteomes" id="UP001151760"/>
    </source>
</evidence>
<proteinExistence type="predicted"/>
<reference evidence="2" key="2">
    <citation type="submission" date="2022-01" db="EMBL/GenBank/DDBJ databases">
        <authorList>
            <person name="Yamashiro T."/>
            <person name="Shiraishi A."/>
            <person name="Satake H."/>
            <person name="Nakayama K."/>
        </authorList>
    </citation>
    <scope>NUCLEOTIDE SEQUENCE</scope>
</reference>
<gene>
    <name evidence="2" type="ORF">Tco_0875606</name>
</gene>
<name>A0ABQ5BPX6_9ASTR</name>
<feature type="region of interest" description="Disordered" evidence="1">
    <location>
        <begin position="1"/>
        <end position="22"/>
    </location>
</feature>
<keyword evidence="3" id="KW-1185">Reference proteome</keyword>
<evidence type="ECO:0000256" key="1">
    <source>
        <dbReference type="SAM" id="MobiDB-lite"/>
    </source>
</evidence>
<reference evidence="2" key="1">
    <citation type="journal article" date="2022" name="Int. J. Mol. Sci.">
        <title>Draft Genome of Tanacetum Coccineum: Genomic Comparison of Closely Related Tanacetum-Family Plants.</title>
        <authorList>
            <person name="Yamashiro T."/>
            <person name="Shiraishi A."/>
            <person name="Nakayama K."/>
            <person name="Satake H."/>
        </authorList>
    </citation>
    <scope>NUCLEOTIDE SEQUENCE</scope>
</reference>
<evidence type="ECO:0000313" key="2">
    <source>
        <dbReference type="EMBL" id="GJT16900.1"/>
    </source>
</evidence>
<sequence length="160" mass="18081">MDKVQKPSLESTAQVPPPEEEESIFIEILKPKAKKTVNIEIQEPNSPKPTSFQLKTSIFPERMEKDDIDEIDAFLAMEVSSNFEEGYFDSEGDVIFLENLLSDDTTHNLAPEVISDHEPNESIHNTSITFSPRSDLLHQVFASETLLHFPSGCSVNMWIT</sequence>
<accession>A0ABQ5BPX6</accession>
<comment type="caution">
    <text evidence="2">The sequence shown here is derived from an EMBL/GenBank/DDBJ whole genome shotgun (WGS) entry which is preliminary data.</text>
</comment>
<dbReference type="EMBL" id="BQNB010013512">
    <property type="protein sequence ID" value="GJT16900.1"/>
    <property type="molecule type" value="Genomic_DNA"/>
</dbReference>
<dbReference type="Proteomes" id="UP001151760">
    <property type="component" value="Unassembled WGS sequence"/>
</dbReference>
<organism evidence="2 3">
    <name type="scientific">Tanacetum coccineum</name>
    <dbReference type="NCBI Taxonomy" id="301880"/>
    <lineage>
        <taxon>Eukaryota</taxon>
        <taxon>Viridiplantae</taxon>
        <taxon>Streptophyta</taxon>
        <taxon>Embryophyta</taxon>
        <taxon>Tracheophyta</taxon>
        <taxon>Spermatophyta</taxon>
        <taxon>Magnoliopsida</taxon>
        <taxon>eudicotyledons</taxon>
        <taxon>Gunneridae</taxon>
        <taxon>Pentapetalae</taxon>
        <taxon>asterids</taxon>
        <taxon>campanulids</taxon>
        <taxon>Asterales</taxon>
        <taxon>Asteraceae</taxon>
        <taxon>Asteroideae</taxon>
        <taxon>Anthemideae</taxon>
        <taxon>Anthemidinae</taxon>
        <taxon>Tanacetum</taxon>
    </lineage>
</organism>